<proteinExistence type="predicted"/>
<reference evidence="1" key="1">
    <citation type="submission" date="2018-02" db="EMBL/GenBank/DDBJ databases">
        <title>Rhizophora mucronata_Transcriptome.</title>
        <authorList>
            <person name="Meera S.P."/>
            <person name="Sreeshan A."/>
            <person name="Augustine A."/>
        </authorList>
    </citation>
    <scope>NUCLEOTIDE SEQUENCE</scope>
    <source>
        <tissue evidence="1">Leaf</tissue>
    </source>
</reference>
<dbReference type="AlphaFoldDB" id="A0A2P2R3E8"/>
<accession>A0A2P2R3E8</accession>
<name>A0A2P2R3E8_RHIMU</name>
<sequence length="38" mass="4206">MDLTCSVCDYGFFSHPCVPLGYRGHAGLPMCILFLLDL</sequence>
<organism evidence="1">
    <name type="scientific">Rhizophora mucronata</name>
    <name type="common">Asiatic mangrove</name>
    <dbReference type="NCBI Taxonomy" id="61149"/>
    <lineage>
        <taxon>Eukaryota</taxon>
        <taxon>Viridiplantae</taxon>
        <taxon>Streptophyta</taxon>
        <taxon>Embryophyta</taxon>
        <taxon>Tracheophyta</taxon>
        <taxon>Spermatophyta</taxon>
        <taxon>Magnoliopsida</taxon>
        <taxon>eudicotyledons</taxon>
        <taxon>Gunneridae</taxon>
        <taxon>Pentapetalae</taxon>
        <taxon>rosids</taxon>
        <taxon>fabids</taxon>
        <taxon>Malpighiales</taxon>
        <taxon>Rhizophoraceae</taxon>
        <taxon>Rhizophora</taxon>
    </lineage>
</organism>
<dbReference type="EMBL" id="GGEC01093180">
    <property type="protein sequence ID" value="MBX73664.1"/>
    <property type="molecule type" value="Transcribed_RNA"/>
</dbReference>
<protein>
    <submittedName>
        <fullName evidence="1">Uncharacterized protein</fullName>
    </submittedName>
</protein>
<evidence type="ECO:0000313" key="1">
    <source>
        <dbReference type="EMBL" id="MBX73664.1"/>
    </source>
</evidence>